<evidence type="ECO:0000313" key="1">
    <source>
        <dbReference type="EMBL" id="PXF61321.1"/>
    </source>
</evidence>
<dbReference type="EMBL" id="PQXF01000006">
    <property type="protein sequence ID" value="PXF61321.1"/>
    <property type="molecule type" value="Genomic_DNA"/>
</dbReference>
<sequence>MITSLIFFFPTTIYFMYTERAGKIKYGLAWILFPILMLLFGLDARDLGDALWLFLWLAIPAIVIDVIYVYKTR</sequence>
<protein>
    <submittedName>
        <fullName evidence="1">Uncharacterized protein</fullName>
    </submittedName>
</protein>
<comment type="caution">
    <text evidence="1">The sequence shown here is derived from an EMBL/GenBank/DDBJ whole genome shotgun (WGS) entry which is preliminary data.</text>
</comment>
<proteinExistence type="predicted"/>
<evidence type="ECO:0000313" key="2">
    <source>
        <dbReference type="Proteomes" id="UP000248329"/>
    </source>
</evidence>
<accession>A0AC61L444</accession>
<name>A0AC61L444_9EURY</name>
<gene>
    <name evidence="1" type="ORF">C4B59_05055</name>
</gene>
<dbReference type="Proteomes" id="UP000248329">
    <property type="component" value="Unassembled WGS sequence"/>
</dbReference>
<organism evidence="1 2">
    <name type="scientific">Candidatus Methanogaster sp</name>
    <dbReference type="NCBI Taxonomy" id="3386292"/>
    <lineage>
        <taxon>Archaea</taxon>
        <taxon>Methanobacteriati</taxon>
        <taxon>Methanobacteriota</taxon>
        <taxon>Stenosarchaea group</taxon>
        <taxon>Methanomicrobia</taxon>
        <taxon>Methanosarcinales</taxon>
        <taxon>ANME-2 cluster</taxon>
        <taxon>Candidatus Methanogasteraceae</taxon>
        <taxon>Candidatus Methanogaster</taxon>
    </lineage>
</organism>
<reference evidence="1" key="1">
    <citation type="submission" date="2018-01" db="EMBL/GenBank/DDBJ databases">
        <authorList>
            <person name="Krukenberg V."/>
        </authorList>
    </citation>
    <scope>NUCLEOTIDE SEQUENCE</scope>
    <source>
        <strain evidence="1">E20ANME2</strain>
    </source>
</reference>